<organism evidence="2 3">
    <name type="scientific">Inhella proteolytica</name>
    <dbReference type="NCBI Taxonomy" id="2795029"/>
    <lineage>
        <taxon>Bacteria</taxon>
        <taxon>Pseudomonadati</taxon>
        <taxon>Pseudomonadota</taxon>
        <taxon>Betaproteobacteria</taxon>
        <taxon>Burkholderiales</taxon>
        <taxon>Sphaerotilaceae</taxon>
        <taxon>Inhella</taxon>
    </lineage>
</organism>
<feature type="transmembrane region" description="Helical" evidence="1">
    <location>
        <begin position="15"/>
        <end position="35"/>
    </location>
</feature>
<comment type="caution">
    <text evidence="2">The sequence shown here is derived from an EMBL/GenBank/DDBJ whole genome shotgun (WGS) entry which is preliminary data.</text>
</comment>
<keyword evidence="1" id="KW-1133">Transmembrane helix</keyword>
<dbReference type="EMBL" id="JAEDAK010000010">
    <property type="protein sequence ID" value="MBH9578186.1"/>
    <property type="molecule type" value="Genomic_DNA"/>
</dbReference>
<sequence>MSEPAPVAAAPGWTVRAWAGVGLVVALAFALAWGLQLRRDTRERELIESVRALSRDGGLQMLTRADCRDCSATLEWLRKVEIRVETCDLGQQPACGAAHPPQELKRLPVFVVHGRQLVRSTELSDLREALEAAASKPQP</sequence>
<gene>
    <name evidence="2" type="ORF">I7X39_14955</name>
</gene>
<evidence type="ECO:0000313" key="2">
    <source>
        <dbReference type="EMBL" id="MBH9578186.1"/>
    </source>
</evidence>
<keyword evidence="1" id="KW-0812">Transmembrane</keyword>
<evidence type="ECO:0000313" key="3">
    <source>
        <dbReference type="Proteomes" id="UP000613266"/>
    </source>
</evidence>
<protein>
    <recommendedName>
        <fullName evidence="4">Thioredoxin</fullName>
    </recommendedName>
</protein>
<evidence type="ECO:0008006" key="4">
    <source>
        <dbReference type="Google" id="ProtNLM"/>
    </source>
</evidence>
<dbReference type="RefSeq" id="WP_198111955.1">
    <property type="nucleotide sequence ID" value="NZ_JAEDAK010000010.1"/>
</dbReference>
<reference evidence="2" key="1">
    <citation type="submission" date="2020-12" db="EMBL/GenBank/DDBJ databases">
        <title>The genome sequence of Inhella sp. 1Y17.</title>
        <authorList>
            <person name="Liu Y."/>
        </authorList>
    </citation>
    <scope>NUCLEOTIDE SEQUENCE</scope>
    <source>
        <strain evidence="2">1Y17</strain>
    </source>
</reference>
<dbReference type="AlphaFoldDB" id="A0A931J4M3"/>
<dbReference type="Proteomes" id="UP000613266">
    <property type="component" value="Unassembled WGS sequence"/>
</dbReference>
<accession>A0A931J4M3</accession>
<keyword evidence="3" id="KW-1185">Reference proteome</keyword>
<name>A0A931J4M3_9BURK</name>
<evidence type="ECO:0000256" key="1">
    <source>
        <dbReference type="SAM" id="Phobius"/>
    </source>
</evidence>
<proteinExistence type="predicted"/>
<keyword evidence="1" id="KW-0472">Membrane</keyword>